<reference evidence="6 7" key="1">
    <citation type="submission" date="2022-05" db="EMBL/GenBank/DDBJ databases">
        <title>A multi-omics perspective on studying reproductive biology in Daphnia sinensis.</title>
        <authorList>
            <person name="Jia J."/>
        </authorList>
    </citation>
    <scope>NUCLEOTIDE SEQUENCE [LARGE SCALE GENOMIC DNA]</scope>
    <source>
        <strain evidence="6 7">WSL</strain>
    </source>
</reference>
<dbReference type="Pfam" id="PF02463">
    <property type="entry name" value="SMC_N"/>
    <property type="match status" value="1"/>
</dbReference>
<comment type="caution">
    <text evidence="6">The sequence shown here is derived from an EMBL/GenBank/DDBJ whole genome shotgun (WGS) entry which is preliminary data.</text>
</comment>
<feature type="coiled-coil region" evidence="4">
    <location>
        <begin position="750"/>
        <end position="798"/>
    </location>
</feature>
<dbReference type="GO" id="GO:0003697">
    <property type="term" value="F:single-stranded DNA binding"/>
    <property type="evidence" value="ECO:0007669"/>
    <property type="project" value="TreeGrafter"/>
</dbReference>
<feature type="coiled-coil region" evidence="4">
    <location>
        <begin position="628"/>
        <end position="655"/>
    </location>
</feature>
<dbReference type="GO" id="GO:0000724">
    <property type="term" value="P:double-strand break repair via homologous recombination"/>
    <property type="evidence" value="ECO:0007669"/>
    <property type="project" value="TreeGrafter"/>
</dbReference>
<dbReference type="PANTHER" id="PTHR45916:SF1">
    <property type="entry name" value="STRUCTURAL MAINTENANCE OF CHROMOSOMES PROTEIN 5"/>
    <property type="match status" value="1"/>
</dbReference>
<sequence length="1059" mass="122553">MPPPSQRASSSGQHGFTKGAIVRIHLKDFMTYNEVEFIPGPNLNLILGPNGTGKSTIVSAICLGMAGKPSTIARASTLAGYVRHGANKATITIELHNPDGPNFCVAREITSENKSTWKFQNKAVSSAQIEQIIHKLHIQVDNLCQFLPQEQVQNFSRMKDKELLVGTMKAVGKPELEVQFEELKKMQSALGSESLNQGKDELELKKLQEENERWESDVKSFKEREKLKTNVKTMEKKKVWLTYKEEARHFIELQEQAKEVNARYDRAAAHFQPLEKQIAEKGKTLENTEQALKLQREKFNHKMGTLNQEFFRVDAYKQKMETYAAELQTQRLAERKRIENENNFRQQISNLENEMEALNEQEHSVGDRLREVDFKLKEIGPQETAISQRKHQVAEEMRRIRNEIYEYQSKIKNIEDVDKNRLNMLRGEGLTPIYHAIVWLRENKNKFRAPIYEPPLISLSVKNSAMAMYVENSIGFNDLKAFFCENKDDMNDLMKILREEKNLAINVVHSPRNDNEPSTSEFQPRMAISDLKNLGFYSFLRELFVGPEPVVRYLCKMYKVHNIPVGDHRTYENFGTIRDQYGSLFPTFFGDNKFISIRTSRYRRDAITQVSEVRPSRFLGQSIDMHALQQLRATIEELEQRMAEAKSAHDAICEEETAINRTRETLLQQKRSFQEVAANRRVVASRLERLRNQLRTSQKDAIDLDAEERNVKKKCGVSVRTFSEKMKNLSALIEQLLAVDREREALHVYIDILRLEIRLWQAQLAQKKEQIKVLKDEKDAADHMAREAKVRAKQAQEDCFRVLRIRHREELPRDLREEFDRLPTTIPELDDAIGSANARIQLMGRADEQIVRDYEEREILIEQLTQKIYNLNNRASTMKEKMDKLKGEFLPPLLDLVSRINNSFGRYYASMKCAGEVCLYTGEGNDGDDFKNYGIKIRVKYRSSEPLLDLSANHHSGGERAVATALYMLAMQELTQVPFRCVDEINQGMDPINERRVFDLLVETACRETSAQYFLLTPKLLPGLDYSPNMKIHFVQNGEFVCNEWKIDKHLQAIRAMNG</sequence>
<evidence type="ECO:0000256" key="1">
    <source>
        <dbReference type="ARBA" id="ARBA00010171"/>
    </source>
</evidence>
<evidence type="ECO:0000259" key="5">
    <source>
        <dbReference type="Pfam" id="PF02463"/>
    </source>
</evidence>
<feature type="coiled-coil region" evidence="4">
    <location>
        <begin position="854"/>
        <end position="888"/>
    </location>
</feature>
<evidence type="ECO:0000256" key="4">
    <source>
        <dbReference type="SAM" id="Coils"/>
    </source>
</evidence>
<dbReference type="EMBL" id="WJBH02000001">
    <property type="protein sequence ID" value="KAI9565798.1"/>
    <property type="molecule type" value="Genomic_DNA"/>
</dbReference>
<dbReference type="PANTHER" id="PTHR45916">
    <property type="entry name" value="STRUCTURAL MAINTENANCE OF CHROMOSOMES PROTEIN 5"/>
    <property type="match status" value="1"/>
</dbReference>
<feature type="coiled-coil region" evidence="4">
    <location>
        <begin position="341"/>
        <end position="368"/>
    </location>
</feature>
<gene>
    <name evidence="6" type="ORF">GHT06_009593</name>
</gene>
<organism evidence="6 7">
    <name type="scientific">Daphnia sinensis</name>
    <dbReference type="NCBI Taxonomy" id="1820382"/>
    <lineage>
        <taxon>Eukaryota</taxon>
        <taxon>Metazoa</taxon>
        <taxon>Ecdysozoa</taxon>
        <taxon>Arthropoda</taxon>
        <taxon>Crustacea</taxon>
        <taxon>Branchiopoda</taxon>
        <taxon>Diplostraca</taxon>
        <taxon>Cladocera</taxon>
        <taxon>Anomopoda</taxon>
        <taxon>Daphniidae</taxon>
        <taxon>Daphnia</taxon>
        <taxon>Daphnia similis group</taxon>
    </lineage>
</organism>
<proteinExistence type="inferred from homology"/>
<keyword evidence="7" id="KW-1185">Reference proteome</keyword>
<accession>A0AAD5Q1M8</accession>
<dbReference type="Gene3D" id="3.40.50.300">
    <property type="entry name" value="P-loop containing nucleotide triphosphate hydrolases"/>
    <property type="match status" value="2"/>
</dbReference>
<evidence type="ECO:0000313" key="7">
    <source>
        <dbReference type="Proteomes" id="UP000820818"/>
    </source>
</evidence>
<dbReference type="InterPro" id="IPR003395">
    <property type="entry name" value="RecF/RecN/SMC_N"/>
</dbReference>
<feature type="domain" description="RecF/RecN/SMC N-terminal" evidence="5">
    <location>
        <begin position="21"/>
        <end position="1015"/>
    </location>
</feature>
<dbReference type="SUPFAM" id="SSF52540">
    <property type="entry name" value="P-loop containing nucleoside triphosphate hydrolases"/>
    <property type="match status" value="2"/>
</dbReference>
<evidence type="ECO:0000256" key="3">
    <source>
        <dbReference type="ARBA" id="ARBA00023054"/>
    </source>
</evidence>
<protein>
    <recommendedName>
        <fullName evidence="2">Structural maintenance of chromosomes protein 5</fullName>
    </recommendedName>
</protein>
<comment type="similarity">
    <text evidence="1">Belongs to the SMC family. SMC5 subfamily.</text>
</comment>
<dbReference type="GO" id="GO:0030915">
    <property type="term" value="C:Smc5-Smc6 complex"/>
    <property type="evidence" value="ECO:0007669"/>
    <property type="project" value="TreeGrafter"/>
</dbReference>
<dbReference type="Proteomes" id="UP000820818">
    <property type="component" value="Linkage Group LG1"/>
</dbReference>
<feature type="coiled-coil region" evidence="4">
    <location>
        <begin position="192"/>
        <end position="224"/>
    </location>
</feature>
<evidence type="ECO:0000313" key="6">
    <source>
        <dbReference type="EMBL" id="KAI9565798.1"/>
    </source>
</evidence>
<evidence type="ECO:0000256" key="2">
    <source>
        <dbReference type="ARBA" id="ARBA00018687"/>
    </source>
</evidence>
<dbReference type="InterPro" id="IPR027417">
    <property type="entry name" value="P-loop_NTPase"/>
</dbReference>
<name>A0AAD5Q1M8_9CRUS</name>
<keyword evidence="3 4" id="KW-0175">Coiled coil</keyword>
<dbReference type="GO" id="GO:0005634">
    <property type="term" value="C:nucleus"/>
    <property type="evidence" value="ECO:0007669"/>
    <property type="project" value="TreeGrafter"/>
</dbReference>
<dbReference type="AlphaFoldDB" id="A0AAD5Q1M8"/>